<dbReference type="GO" id="GO:0006887">
    <property type="term" value="P:exocytosis"/>
    <property type="evidence" value="ECO:0007669"/>
    <property type="project" value="UniProtKB-KW"/>
</dbReference>
<dbReference type="AlphaFoldDB" id="A0A5S6QPP9"/>
<keyword evidence="7" id="KW-1185">Reference proteome</keyword>
<sequence length="667" mass="75784">MDLGESTLTNNEVDKLAQDEFWLQKLKSNLAKNKELSTKMVSILDGFDRLLLDLDGTVMRLCQKTGSLQEKQLNVSALMQEVDRALCFYNAGIEIDAELKVLSPAENLPKYLKLMKKLKESISFFSSDPTLEVKRERMQSTFDFGCIALEQEFKTMLRQTRANLSASTFLSSLDDSYEINRNTDLFSVLVGGNEQSMKQMCSWLISESNSKHYVDIYVDVASSSAVRILTGIVGSSLTSVKEDGALRSKEAYRRDSKIGYSAKRSFKPYSTDLATRRMTLAVENVTMESELESQAEKIVVLFATFVSYMKNEEQFVDVVFKMQCEEKVACMNSIMVKPLAFLMDNCEDFMGKARRHIERGDLASVFCLLPLLKYIHSKHAVLSSFLKSGNLEIKNRFQNLMISIHSEGTCALEKFVDHVKSDVEKFVPPDCTVHQLTSNALTFLQQLVYQTEALGALLGNADDESSKEAVPKYFARVLSALGLNLRNKAELYGNPALKAMFMLNNLTHILKLIRKNGVLQIVSEQNRNVEQYYNDQLDYFKAQYMQSWSNLGALISNFLRSTDASPVHAGQRLREKDREHIKTIFSDFNRHVDAIAKEHCDLVVPDVSLASQLRAECKQHVLPAYAELYEKYSKLNFTKHFEKYVKLTPQNVDQLVESLFRVTLAVH</sequence>
<dbReference type="Proteomes" id="UP000046395">
    <property type="component" value="Unassembled WGS sequence"/>
</dbReference>
<dbReference type="GO" id="GO:0015031">
    <property type="term" value="P:protein transport"/>
    <property type="evidence" value="ECO:0007669"/>
    <property type="project" value="UniProtKB-KW"/>
</dbReference>
<evidence type="ECO:0000256" key="4">
    <source>
        <dbReference type="ARBA" id="ARBA00026169"/>
    </source>
</evidence>
<name>A0A5S6QPP9_TRIMR</name>
<evidence type="ECO:0000256" key="2">
    <source>
        <dbReference type="ARBA" id="ARBA00022448"/>
    </source>
</evidence>
<evidence type="ECO:0000256" key="5">
    <source>
        <dbReference type="RuleBase" id="RU365026"/>
    </source>
</evidence>
<dbReference type="InterPro" id="IPR004140">
    <property type="entry name" value="Exo70"/>
</dbReference>
<dbReference type="GO" id="GO:0005546">
    <property type="term" value="F:phosphatidylinositol-4,5-bisphosphate binding"/>
    <property type="evidence" value="ECO:0007669"/>
    <property type="project" value="InterPro"/>
</dbReference>
<dbReference type="STRING" id="70415.A0A5S6QPP9"/>
<keyword evidence="5" id="KW-0653">Protein transport</keyword>
<comment type="function">
    <text evidence="5">Component of the exocyst complex involved in the docking of exocytic vesicles with fusion sites on the plasma membrane.</text>
</comment>
<dbReference type="GO" id="GO:0000145">
    <property type="term" value="C:exocyst"/>
    <property type="evidence" value="ECO:0007669"/>
    <property type="project" value="InterPro"/>
</dbReference>
<evidence type="ECO:0000313" key="8">
    <source>
        <dbReference type="WBParaSite" id="TMUE_2000009153.1"/>
    </source>
</evidence>
<feature type="domain" description="Exocyst complex subunit Exo70 C-terminal" evidence="6">
    <location>
        <begin position="304"/>
        <end position="657"/>
    </location>
</feature>
<keyword evidence="3 5" id="KW-0268">Exocytosis</keyword>
<organism evidence="7 8">
    <name type="scientific">Trichuris muris</name>
    <name type="common">Mouse whipworm</name>
    <dbReference type="NCBI Taxonomy" id="70415"/>
    <lineage>
        <taxon>Eukaryota</taxon>
        <taxon>Metazoa</taxon>
        <taxon>Ecdysozoa</taxon>
        <taxon>Nematoda</taxon>
        <taxon>Enoplea</taxon>
        <taxon>Dorylaimia</taxon>
        <taxon>Trichinellida</taxon>
        <taxon>Trichuridae</taxon>
        <taxon>Trichuris</taxon>
    </lineage>
</organism>
<accession>A0A5S6QPP9</accession>
<dbReference type="SUPFAM" id="SSF74788">
    <property type="entry name" value="Cullin repeat-like"/>
    <property type="match status" value="1"/>
</dbReference>
<comment type="similarity">
    <text evidence="1 5">Belongs to the EXO70 family.</text>
</comment>
<reference evidence="8" key="1">
    <citation type="submission" date="2019-12" db="UniProtKB">
        <authorList>
            <consortium name="WormBaseParasite"/>
        </authorList>
    </citation>
    <scope>IDENTIFICATION</scope>
</reference>
<evidence type="ECO:0000259" key="6">
    <source>
        <dbReference type="Pfam" id="PF03081"/>
    </source>
</evidence>
<dbReference type="InterPro" id="IPR046364">
    <property type="entry name" value="Exo70_C"/>
</dbReference>
<evidence type="ECO:0000256" key="1">
    <source>
        <dbReference type="ARBA" id="ARBA00006756"/>
    </source>
</evidence>
<dbReference type="Pfam" id="PF03081">
    <property type="entry name" value="Exo70_C"/>
    <property type="match status" value="1"/>
</dbReference>
<dbReference type="WBParaSite" id="TMUE_2000009153.1">
    <property type="protein sequence ID" value="TMUE_2000009153.1"/>
    <property type="gene ID" value="WBGene00286251"/>
</dbReference>
<dbReference type="PANTHER" id="PTHR12542">
    <property type="entry name" value="EXOCYST COMPLEX PROTEIN EXO70"/>
    <property type="match status" value="1"/>
</dbReference>
<dbReference type="Gene3D" id="1.20.1280.170">
    <property type="entry name" value="Exocyst complex component Exo70"/>
    <property type="match status" value="1"/>
</dbReference>
<keyword evidence="2 5" id="KW-0813">Transport</keyword>
<protein>
    <recommendedName>
        <fullName evidence="4 5">Exocyst complex component 7</fullName>
    </recommendedName>
    <alternativeName>
        <fullName evidence="5">Exocyst complex component Exo70</fullName>
    </alternativeName>
</protein>
<dbReference type="InterPro" id="IPR016159">
    <property type="entry name" value="Cullin_repeat-like_dom_sf"/>
</dbReference>
<evidence type="ECO:0000313" key="7">
    <source>
        <dbReference type="Proteomes" id="UP000046395"/>
    </source>
</evidence>
<proteinExistence type="inferred from homology"/>
<dbReference type="PANTHER" id="PTHR12542:SF41">
    <property type="entry name" value="EXOCYST COMPLEX COMPONENT 7"/>
    <property type="match status" value="1"/>
</dbReference>
<evidence type="ECO:0000256" key="3">
    <source>
        <dbReference type="ARBA" id="ARBA00022483"/>
    </source>
</evidence>